<protein>
    <recommendedName>
        <fullName evidence="1">Glyoxal oxidase N-terminal domain-containing protein</fullName>
    </recommendedName>
</protein>
<evidence type="ECO:0000313" key="2">
    <source>
        <dbReference type="EMBL" id="QZO01441.1"/>
    </source>
</evidence>
<dbReference type="InterPro" id="IPR009880">
    <property type="entry name" value="Glyoxal_oxidase_N"/>
</dbReference>
<sequence>MQSTTLTDFGKDSHFALIPTGNGRVLYAAPGPMMQWIDTTGTGRVTEAGRRGDDVFASSGNALMYDAGKILKTGGSTQYTGAAASAASYEIDVSRGGAVTTKLTSMIYPRVYHNSVVLPDGRVLIVGGQTFGANFQDSDSVLATEIWDPRTKRFTLAPAVAAPRNYHSIALLLPDGRVLAGGGGLCGNCSTNHPDFQLYEPSYLFDASGNRLARPVISSAPSELALGAPPTSSPTAR</sequence>
<keyword evidence="3" id="KW-1185">Reference proteome</keyword>
<dbReference type="AlphaFoldDB" id="A0A9E6UNS1"/>
<dbReference type="PANTHER" id="PTHR32208:SF56">
    <property type="entry name" value="GALACTOSE OXIDASE-RELATED"/>
    <property type="match status" value="1"/>
</dbReference>
<name>A0A9E6UNS1_9HYPH</name>
<dbReference type="RefSeq" id="WP_261404717.1">
    <property type="nucleotide sequence ID" value="NZ_CP081869.1"/>
</dbReference>
<accession>A0A9E6UNS1</accession>
<dbReference type="InterPro" id="IPR037293">
    <property type="entry name" value="Gal_Oxidase_central_sf"/>
</dbReference>
<evidence type="ECO:0000259" key="1">
    <source>
        <dbReference type="Pfam" id="PF07250"/>
    </source>
</evidence>
<dbReference type="EMBL" id="CP081869">
    <property type="protein sequence ID" value="QZO01441.1"/>
    <property type="molecule type" value="Genomic_DNA"/>
</dbReference>
<dbReference type="Gene3D" id="2.130.10.80">
    <property type="entry name" value="Galactose oxidase/kelch, beta-propeller"/>
    <property type="match status" value="1"/>
</dbReference>
<dbReference type="SUPFAM" id="SSF50965">
    <property type="entry name" value="Galactose oxidase, central domain"/>
    <property type="match status" value="1"/>
</dbReference>
<dbReference type="PANTHER" id="PTHR32208">
    <property type="entry name" value="SECRETED PROTEIN-RELATED"/>
    <property type="match status" value="1"/>
</dbReference>
<dbReference type="KEGG" id="cmet:K6K41_08350"/>
<feature type="domain" description="Glyoxal oxidase N-terminal" evidence="1">
    <location>
        <begin position="103"/>
        <end position="183"/>
    </location>
</feature>
<dbReference type="Pfam" id="PF07250">
    <property type="entry name" value="Glyoxal_oxid_N"/>
    <property type="match status" value="1"/>
</dbReference>
<proteinExistence type="predicted"/>
<gene>
    <name evidence="2" type="ORF">K6K41_08350</name>
</gene>
<organism evidence="2 3">
    <name type="scientific">Chenggangzhangella methanolivorans</name>
    <dbReference type="NCBI Taxonomy" id="1437009"/>
    <lineage>
        <taxon>Bacteria</taxon>
        <taxon>Pseudomonadati</taxon>
        <taxon>Pseudomonadota</taxon>
        <taxon>Alphaproteobacteria</taxon>
        <taxon>Hyphomicrobiales</taxon>
        <taxon>Methylopilaceae</taxon>
        <taxon>Chenggangzhangella</taxon>
    </lineage>
</organism>
<evidence type="ECO:0000313" key="3">
    <source>
        <dbReference type="Proteomes" id="UP000825701"/>
    </source>
</evidence>
<reference evidence="2" key="1">
    <citation type="submission" date="2021-08" db="EMBL/GenBank/DDBJ databases">
        <authorList>
            <person name="Zhang H."/>
            <person name="Xu M."/>
            <person name="Yu Z."/>
            <person name="Yang L."/>
            <person name="Cai Y."/>
        </authorList>
    </citation>
    <scope>NUCLEOTIDE SEQUENCE</scope>
    <source>
        <strain evidence="2">CHL1</strain>
    </source>
</reference>
<dbReference type="Proteomes" id="UP000825701">
    <property type="component" value="Chromosome"/>
</dbReference>
<dbReference type="InterPro" id="IPR011043">
    <property type="entry name" value="Gal_Oxase/kelch_b-propeller"/>
</dbReference>